<gene>
    <name evidence="2" type="ORF">ACFP3V_04135</name>
</gene>
<proteinExistence type="predicted"/>
<dbReference type="Gene3D" id="3.60.40.10">
    <property type="entry name" value="PPM-type phosphatase domain"/>
    <property type="match status" value="1"/>
</dbReference>
<comment type="caution">
    <text evidence="2">The sequence shown here is derived from an EMBL/GenBank/DDBJ whole genome shotgun (WGS) entry which is preliminary data.</text>
</comment>
<accession>A0ABW1FVD4</accession>
<keyword evidence="3" id="KW-1185">Reference proteome</keyword>
<name>A0ABW1FVD4_9ACTN</name>
<feature type="domain" description="PPM-type phosphatase" evidence="1">
    <location>
        <begin position="11"/>
        <end position="224"/>
    </location>
</feature>
<dbReference type="Pfam" id="PF13672">
    <property type="entry name" value="PP2C_2"/>
    <property type="match status" value="1"/>
</dbReference>
<protein>
    <submittedName>
        <fullName evidence="2">Protein phosphatase 2C domain-containing protein</fullName>
    </submittedName>
</protein>
<evidence type="ECO:0000313" key="2">
    <source>
        <dbReference type="EMBL" id="MFC5906406.1"/>
    </source>
</evidence>
<dbReference type="InterPro" id="IPR036457">
    <property type="entry name" value="PPM-type-like_dom_sf"/>
</dbReference>
<evidence type="ECO:0000313" key="3">
    <source>
        <dbReference type="Proteomes" id="UP001596174"/>
    </source>
</evidence>
<sequence length="264" mass="27470">MSWHLLTATARGAAHAARGRPNQDAVRTAAAGGVQAVALADGHGHEQHFRSEAGALLAVDAACTQVRRLAAGPVPELPRLVVEHWRAAVAGHLAQQPYSAEELASIADGDAGSTVPYGSTLLLAAVAPPWLLCLQLGDGDALLVRPDGSARSPVPGDALLDGRRTTSLCQPDAVDSARLGLVDLREEEVALVLLATDGYGNAQTEEHWQPQVGADLAAFAAECEPAWFAEQLPLWAQLCASGAGSGDDTSIGLLLHEGGRPWTR</sequence>
<dbReference type="EMBL" id="JBHSQJ010000012">
    <property type="protein sequence ID" value="MFC5906406.1"/>
    <property type="molecule type" value="Genomic_DNA"/>
</dbReference>
<reference evidence="3" key="1">
    <citation type="journal article" date="2019" name="Int. J. Syst. Evol. Microbiol.">
        <title>The Global Catalogue of Microorganisms (GCM) 10K type strain sequencing project: providing services to taxonomists for standard genome sequencing and annotation.</title>
        <authorList>
            <consortium name="The Broad Institute Genomics Platform"/>
            <consortium name="The Broad Institute Genome Sequencing Center for Infectious Disease"/>
            <person name="Wu L."/>
            <person name="Ma J."/>
        </authorList>
    </citation>
    <scope>NUCLEOTIDE SEQUENCE [LARGE SCALE GENOMIC DNA]</scope>
    <source>
        <strain evidence="3">JCM 4816</strain>
    </source>
</reference>
<dbReference type="InterPro" id="IPR001932">
    <property type="entry name" value="PPM-type_phosphatase-like_dom"/>
</dbReference>
<dbReference type="Proteomes" id="UP001596174">
    <property type="component" value="Unassembled WGS sequence"/>
</dbReference>
<evidence type="ECO:0000259" key="1">
    <source>
        <dbReference type="Pfam" id="PF13672"/>
    </source>
</evidence>
<organism evidence="2 3">
    <name type="scientific">Streptacidiphilus monticola</name>
    <dbReference type="NCBI Taxonomy" id="2161674"/>
    <lineage>
        <taxon>Bacteria</taxon>
        <taxon>Bacillati</taxon>
        <taxon>Actinomycetota</taxon>
        <taxon>Actinomycetes</taxon>
        <taxon>Kitasatosporales</taxon>
        <taxon>Streptomycetaceae</taxon>
        <taxon>Streptacidiphilus</taxon>
    </lineage>
</organism>
<dbReference type="RefSeq" id="WP_380579781.1">
    <property type="nucleotide sequence ID" value="NZ_JBHSQJ010000012.1"/>
</dbReference>
<dbReference type="SUPFAM" id="SSF81606">
    <property type="entry name" value="PP2C-like"/>
    <property type="match status" value="1"/>
</dbReference>